<accession>A0AAD5YQ57</accession>
<proteinExistence type="predicted"/>
<sequence>MKPIQTFAKRFLHGRKKVDPQQLESLSTVGLGYPISIHMQPRENSHRTEAVFITGNDTAGEGIQAYSIGREFHAWNETSVQPQLGLDAADYGGDNLGTPRLTTVPLPSITTYQSEVGTSGGARTIPGERRQSQSTIHGLEPIVDIELQRTLDRHPVVLPFSSDLPPYEGHLWGAVYNYRQAAGGRAIHFIDSTAPATQPPIRSMEVITGGSRSLPIFLRSGNEFITVGDVQRVVIAWMRSIDRLERLHGHHTGLLEMWPVYQGSVGVNIEVWMWRGLDYERPGAWSLNL</sequence>
<dbReference type="AlphaFoldDB" id="A0AAD5YQ57"/>
<gene>
    <name evidence="1" type="ORF">NP233_g12294</name>
</gene>
<evidence type="ECO:0000313" key="2">
    <source>
        <dbReference type="Proteomes" id="UP001213000"/>
    </source>
</evidence>
<comment type="caution">
    <text evidence="1">The sequence shown here is derived from an EMBL/GenBank/DDBJ whole genome shotgun (WGS) entry which is preliminary data.</text>
</comment>
<dbReference type="EMBL" id="JANIEX010001722">
    <property type="protein sequence ID" value="KAJ3555064.1"/>
    <property type="molecule type" value="Genomic_DNA"/>
</dbReference>
<protein>
    <submittedName>
        <fullName evidence="1">Uncharacterized protein</fullName>
    </submittedName>
</protein>
<name>A0AAD5YQ57_9AGAR</name>
<evidence type="ECO:0000313" key="1">
    <source>
        <dbReference type="EMBL" id="KAJ3555064.1"/>
    </source>
</evidence>
<dbReference type="Proteomes" id="UP001213000">
    <property type="component" value="Unassembled WGS sequence"/>
</dbReference>
<organism evidence="1 2">
    <name type="scientific">Leucocoprinus birnbaumii</name>
    <dbReference type="NCBI Taxonomy" id="56174"/>
    <lineage>
        <taxon>Eukaryota</taxon>
        <taxon>Fungi</taxon>
        <taxon>Dikarya</taxon>
        <taxon>Basidiomycota</taxon>
        <taxon>Agaricomycotina</taxon>
        <taxon>Agaricomycetes</taxon>
        <taxon>Agaricomycetidae</taxon>
        <taxon>Agaricales</taxon>
        <taxon>Agaricineae</taxon>
        <taxon>Agaricaceae</taxon>
        <taxon>Leucocoprinus</taxon>
    </lineage>
</organism>
<reference evidence="1" key="1">
    <citation type="submission" date="2022-07" db="EMBL/GenBank/DDBJ databases">
        <title>Genome Sequence of Leucocoprinus birnbaumii.</title>
        <authorList>
            <person name="Buettner E."/>
        </authorList>
    </citation>
    <scope>NUCLEOTIDE SEQUENCE</scope>
    <source>
        <strain evidence="1">VT141</strain>
    </source>
</reference>
<keyword evidence="2" id="KW-1185">Reference proteome</keyword>